<keyword evidence="8" id="KW-0677">Repeat</keyword>
<dbReference type="HOGENOM" id="CLU_052361_3_0_9"/>
<evidence type="ECO:0000256" key="7">
    <source>
        <dbReference type="ARBA" id="ARBA00022723"/>
    </source>
</evidence>
<evidence type="ECO:0000256" key="11">
    <source>
        <dbReference type="ARBA" id="ARBA00023002"/>
    </source>
</evidence>
<dbReference type="InterPro" id="IPR017624">
    <property type="entry name" value="Catechol_2-3_dOase"/>
</dbReference>
<dbReference type="GO" id="GO:0008198">
    <property type="term" value="F:ferrous iron binding"/>
    <property type="evidence" value="ECO:0007669"/>
    <property type="project" value="InterPro"/>
</dbReference>
<evidence type="ECO:0000256" key="8">
    <source>
        <dbReference type="ARBA" id="ARBA00022737"/>
    </source>
</evidence>
<dbReference type="Gene3D" id="3.10.180.10">
    <property type="entry name" value="2,3-Dihydroxybiphenyl 1,2-Dioxygenase, domain 1"/>
    <property type="match status" value="2"/>
</dbReference>
<dbReference type="EC" id="1.13.11.2" evidence="5"/>
<evidence type="ECO:0000313" key="17">
    <source>
        <dbReference type="EMBL" id="AEW06466.1"/>
    </source>
</evidence>
<evidence type="ECO:0000259" key="16">
    <source>
        <dbReference type="PROSITE" id="PS51819"/>
    </source>
</evidence>
<dbReference type="Pfam" id="PF00903">
    <property type="entry name" value="Glyoxalase"/>
    <property type="match status" value="1"/>
</dbReference>
<evidence type="ECO:0000256" key="4">
    <source>
        <dbReference type="ARBA" id="ARBA00011881"/>
    </source>
</evidence>
<comment type="catalytic activity">
    <reaction evidence="1">
        <text>catechol + O2 = (2Z,4E)-2-hydroxy-6-oxohexa-2,4-dienoate + H(+)</text>
        <dbReference type="Rhea" id="RHEA:17337"/>
        <dbReference type="ChEBI" id="CHEBI:15378"/>
        <dbReference type="ChEBI" id="CHEBI:15379"/>
        <dbReference type="ChEBI" id="CHEBI:18135"/>
        <dbReference type="ChEBI" id="CHEBI:71198"/>
        <dbReference type="EC" id="1.13.11.2"/>
    </reaction>
</comment>
<dbReference type="Proteomes" id="UP000005439">
    <property type="component" value="Chromosome"/>
</dbReference>
<dbReference type="SUPFAM" id="SSF54593">
    <property type="entry name" value="Glyoxalase/Bleomycin resistance protein/Dihydroxybiphenyl dioxygenase"/>
    <property type="match status" value="1"/>
</dbReference>
<evidence type="ECO:0000256" key="3">
    <source>
        <dbReference type="ARBA" id="ARBA00008784"/>
    </source>
</evidence>
<feature type="domain" description="VOC" evidence="16">
    <location>
        <begin position="145"/>
        <end position="265"/>
    </location>
</feature>
<dbReference type="NCBIfam" id="TIGR03211">
    <property type="entry name" value="catechol_2_3"/>
    <property type="match status" value="1"/>
</dbReference>
<dbReference type="PATRIC" id="fig|679936.5.peg.3103"/>
<reference evidence="17 18" key="2">
    <citation type="journal article" date="2012" name="Stand. Genomic Sci.">
        <title>Complete genome sequence of the moderately thermophilic mineral-sulfide-oxidizing firmicute Sulfobacillus acidophilus type strain (NAL(T)).</title>
        <authorList>
            <person name="Anderson I."/>
            <person name="Chertkov O."/>
            <person name="Chen A."/>
            <person name="Saunders E."/>
            <person name="Lapidus A."/>
            <person name="Nolan M."/>
            <person name="Lucas S."/>
            <person name="Hammon N."/>
            <person name="Deshpande S."/>
            <person name="Cheng J.F."/>
            <person name="Han C."/>
            <person name="Tapia R."/>
            <person name="Goodwin L.A."/>
            <person name="Pitluck S."/>
            <person name="Liolios K."/>
            <person name="Pagani I."/>
            <person name="Ivanova N."/>
            <person name="Mikhailova N."/>
            <person name="Pati A."/>
            <person name="Palaniappan K."/>
            <person name="Land M."/>
            <person name="Pan C."/>
            <person name="Rohde M."/>
            <person name="Pukall R."/>
            <person name="Goker M."/>
            <person name="Detter J.C."/>
            <person name="Woyke T."/>
            <person name="Bristow J."/>
            <person name="Eisen J.A."/>
            <person name="Markowitz V."/>
            <person name="Hugenholtz P."/>
            <person name="Kyrpides N.C."/>
            <person name="Klenk H.P."/>
            <person name="Mavromatis K."/>
        </authorList>
    </citation>
    <scope>NUCLEOTIDE SEQUENCE [LARGE SCALE GENOMIC DNA]</scope>
    <source>
        <strain evidence="18">ATCC 700253 / DSM 10332 / NAL</strain>
    </source>
</reference>
<keyword evidence="11 15" id="KW-0560">Oxidoreductase</keyword>
<evidence type="ECO:0000256" key="12">
    <source>
        <dbReference type="ARBA" id="ARBA00023004"/>
    </source>
</evidence>
<keyword evidence="18" id="KW-1185">Reference proteome</keyword>
<feature type="domain" description="VOC" evidence="16">
    <location>
        <begin position="5"/>
        <end position="118"/>
    </location>
</feature>
<proteinExistence type="inferred from homology"/>
<dbReference type="AlphaFoldDB" id="G8U0C4"/>
<evidence type="ECO:0000256" key="1">
    <source>
        <dbReference type="ARBA" id="ARBA00000163"/>
    </source>
</evidence>
<evidence type="ECO:0000256" key="5">
    <source>
        <dbReference type="ARBA" id="ARBA00013117"/>
    </source>
</evidence>
<name>G8U0C4_SULAD</name>
<sequence>MGISRLGFVQVRVTDLEEAKRHYIAAVGLEKTEEKDGKVYLKGWDEWDHHSVVVEEGGAGLVKMAFKVDQAEDLAELERRIEAHGLKVERVHRHEDHAIGDGIKTTLPSGHVVQLYHEAEVVGTRTGQLNPDPWPDELRGMGAPRLDHLLVSAEDPHEFTRFFTDVLDFKISEKVVPEAGSDQILAAWLFRTNTPHDVAVIPGPNGKLHHFAFYLDNWNELLKAGDVMSKHRIPIDVGPTRHGITRGQTIYFFDPAGNRNEVFSGGYITYGDFPCITWTADQLGTGIFYHNRELNERFTSVLT</sequence>
<organism evidence="17 18">
    <name type="scientific">Sulfobacillus acidophilus (strain ATCC 700253 / DSM 10332 / NAL)</name>
    <dbReference type="NCBI Taxonomy" id="679936"/>
    <lineage>
        <taxon>Bacteria</taxon>
        <taxon>Bacillati</taxon>
        <taxon>Bacillota</taxon>
        <taxon>Clostridia</taxon>
        <taxon>Eubacteriales</taxon>
        <taxon>Clostridiales Family XVII. Incertae Sedis</taxon>
        <taxon>Sulfobacillus</taxon>
    </lineage>
</organism>
<comment type="subunit">
    <text evidence="4">Homotetramer.</text>
</comment>
<evidence type="ECO:0000256" key="14">
    <source>
        <dbReference type="ARBA" id="ARBA00031146"/>
    </source>
</evidence>
<evidence type="ECO:0000256" key="10">
    <source>
        <dbReference type="ARBA" id="ARBA00022964"/>
    </source>
</evidence>
<keyword evidence="12 15" id="KW-0408">Iron</keyword>
<dbReference type="InterPro" id="IPR004360">
    <property type="entry name" value="Glyas_Fos-R_dOase_dom"/>
</dbReference>
<evidence type="ECO:0000256" key="13">
    <source>
        <dbReference type="ARBA" id="ARBA00030369"/>
    </source>
</evidence>
<dbReference type="InterPro" id="IPR029068">
    <property type="entry name" value="Glyas_Bleomycin-R_OHBP_Dase"/>
</dbReference>
<dbReference type="InterPro" id="IPR054560">
    <property type="entry name" value="XylE-like_N"/>
</dbReference>
<evidence type="ECO:0000256" key="2">
    <source>
        <dbReference type="ARBA" id="ARBA00001954"/>
    </source>
</evidence>
<keyword evidence="9 15" id="KW-0058">Aromatic hydrocarbons catabolism</keyword>
<dbReference type="InterPro" id="IPR000486">
    <property type="entry name" value="Xdiol_ring_cleave_dOase_1/2"/>
</dbReference>
<dbReference type="InterPro" id="IPR037523">
    <property type="entry name" value="VOC_core"/>
</dbReference>
<comment type="similarity">
    <text evidence="3 15">Belongs to the extradiol ring-cleavage dioxygenase family.</text>
</comment>
<evidence type="ECO:0000256" key="15">
    <source>
        <dbReference type="RuleBase" id="RU000683"/>
    </source>
</evidence>
<reference evidence="18" key="1">
    <citation type="submission" date="2011-12" db="EMBL/GenBank/DDBJ databases">
        <title>The complete genome of chromosome of Sulfobacillus acidophilus DSM 10332.</title>
        <authorList>
            <person name="Lucas S."/>
            <person name="Han J."/>
            <person name="Lapidus A."/>
            <person name="Bruce D."/>
            <person name="Goodwin L."/>
            <person name="Pitluck S."/>
            <person name="Peters L."/>
            <person name="Kyrpides N."/>
            <person name="Mavromatis K."/>
            <person name="Ivanova N."/>
            <person name="Mikhailova N."/>
            <person name="Chertkov O."/>
            <person name="Saunders E."/>
            <person name="Detter J.C."/>
            <person name="Tapia R."/>
            <person name="Han C."/>
            <person name="Land M."/>
            <person name="Hauser L."/>
            <person name="Markowitz V."/>
            <person name="Cheng J.-F."/>
            <person name="Hugenholtz P."/>
            <person name="Woyke T."/>
            <person name="Wu D."/>
            <person name="Pukall R."/>
            <person name="Gehrich-Schroeter G."/>
            <person name="Schneider S."/>
            <person name="Klenk H.-P."/>
            <person name="Eisen J.A."/>
        </authorList>
    </citation>
    <scope>NUCLEOTIDE SEQUENCE [LARGE SCALE GENOMIC DNA]</scope>
    <source>
        <strain evidence="18">ATCC 700253 / DSM 10332 / NAL</strain>
    </source>
</reference>
<dbReference type="PROSITE" id="PS51819">
    <property type="entry name" value="VOC"/>
    <property type="match status" value="2"/>
</dbReference>
<accession>G8U0C4</accession>
<dbReference type="EMBL" id="CP003179">
    <property type="protein sequence ID" value="AEW06466.1"/>
    <property type="molecule type" value="Genomic_DNA"/>
</dbReference>
<evidence type="ECO:0000256" key="9">
    <source>
        <dbReference type="ARBA" id="ARBA00022797"/>
    </source>
</evidence>
<comment type="cofactor">
    <cofactor evidence="2 15">
        <name>Fe(2+)</name>
        <dbReference type="ChEBI" id="CHEBI:29033"/>
    </cofactor>
</comment>
<keyword evidence="7" id="KW-0479">Metal-binding</keyword>
<gene>
    <name evidence="17" type="ordered locus">Sulac_3006</name>
</gene>
<keyword evidence="10 15" id="KW-0223">Dioxygenase</keyword>
<dbReference type="Pfam" id="PF22247">
    <property type="entry name" value="Diox-like_N"/>
    <property type="match status" value="1"/>
</dbReference>
<protein>
    <recommendedName>
        <fullName evidence="6">Metapyrocatechase</fullName>
        <ecNumber evidence="5">1.13.11.2</ecNumber>
    </recommendedName>
    <alternativeName>
        <fullName evidence="14">CatO2ase</fullName>
    </alternativeName>
    <alternativeName>
        <fullName evidence="13">Catechol 2,3-dioxygenase</fullName>
    </alternativeName>
</protein>
<dbReference type="KEGG" id="sap:Sulac_3006"/>
<dbReference type="STRING" id="679936.Sulac_3006"/>
<dbReference type="PROSITE" id="PS00082">
    <property type="entry name" value="EXTRADIOL_DIOXYGENAS"/>
    <property type="match status" value="1"/>
</dbReference>
<evidence type="ECO:0000313" key="18">
    <source>
        <dbReference type="Proteomes" id="UP000005439"/>
    </source>
</evidence>
<dbReference type="GO" id="GO:0018577">
    <property type="term" value="F:catechol 2,3-dioxygenase activity"/>
    <property type="evidence" value="ECO:0007669"/>
    <property type="project" value="UniProtKB-EC"/>
</dbReference>
<evidence type="ECO:0000256" key="6">
    <source>
        <dbReference type="ARBA" id="ARBA00022190"/>
    </source>
</evidence>